<dbReference type="Gene3D" id="1.20.1260.10">
    <property type="match status" value="1"/>
</dbReference>
<dbReference type="InterPro" id="IPR012347">
    <property type="entry name" value="Ferritin-like"/>
</dbReference>
<comment type="caution">
    <text evidence="2">The sequence shown here is derived from an EMBL/GenBank/DDBJ whole genome shotgun (WGS) entry which is preliminary data.</text>
</comment>
<dbReference type="EMBL" id="PVWK01000075">
    <property type="protein sequence ID" value="PSB28732.1"/>
    <property type="molecule type" value="Genomic_DNA"/>
</dbReference>
<dbReference type="PANTHER" id="PTHR36933:SF1">
    <property type="entry name" value="SLL0788 PROTEIN"/>
    <property type="match status" value="1"/>
</dbReference>
<reference evidence="3" key="1">
    <citation type="submission" date="2018-02" db="EMBL/GenBank/DDBJ databases">
        <authorList>
            <person name="Moore K."/>
            <person name="Momper L."/>
        </authorList>
    </citation>
    <scope>NUCLEOTIDE SEQUENCE [LARGE SCALE GENOMIC DNA]</scope>
    <source>
        <strain evidence="3">ULC18</strain>
    </source>
</reference>
<dbReference type="InterPro" id="IPR005183">
    <property type="entry name" value="DUF305_CopM-like"/>
</dbReference>
<organism evidence="2 3">
    <name type="scientific">Stenomitos frigidus ULC18</name>
    <dbReference type="NCBI Taxonomy" id="2107698"/>
    <lineage>
        <taxon>Bacteria</taxon>
        <taxon>Bacillati</taxon>
        <taxon>Cyanobacteriota</taxon>
        <taxon>Cyanophyceae</taxon>
        <taxon>Leptolyngbyales</taxon>
        <taxon>Leptolyngbyaceae</taxon>
        <taxon>Stenomitos</taxon>
    </lineage>
</organism>
<evidence type="ECO:0000313" key="2">
    <source>
        <dbReference type="EMBL" id="PSB28732.1"/>
    </source>
</evidence>
<protein>
    <recommendedName>
        <fullName evidence="1">DUF305 domain-containing protein</fullName>
    </recommendedName>
</protein>
<name>A0A2T1E7L1_9CYAN</name>
<dbReference type="Pfam" id="PF03713">
    <property type="entry name" value="DUF305"/>
    <property type="match status" value="1"/>
</dbReference>
<feature type="domain" description="DUF305" evidence="1">
    <location>
        <begin position="2"/>
        <end position="80"/>
    </location>
</feature>
<dbReference type="AlphaFoldDB" id="A0A2T1E7L1"/>
<dbReference type="PANTHER" id="PTHR36933">
    <property type="entry name" value="SLL0788 PROTEIN"/>
    <property type="match status" value="1"/>
</dbReference>
<proteinExistence type="predicted"/>
<keyword evidence="3" id="KW-1185">Reference proteome</keyword>
<dbReference type="Proteomes" id="UP000239576">
    <property type="component" value="Unassembled WGS sequence"/>
</dbReference>
<reference evidence="2 3" key="2">
    <citation type="submission" date="2018-03" db="EMBL/GenBank/DDBJ databases">
        <title>The ancient ancestry and fast evolution of plastids.</title>
        <authorList>
            <person name="Moore K.R."/>
            <person name="Magnabosco C."/>
            <person name="Momper L."/>
            <person name="Gold D.A."/>
            <person name="Bosak T."/>
            <person name="Fournier G.P."/>
        </authorList>
    </citation>
    <scope>NUCLEOTIDE SEQUENCE [LARGE SCALE GENOMIC DNA]</scope>
    <source>
        <strain evidence="2 3">ULC18</strain>
    </source>
</reference>
<evidence type="ECO:0000313" key="3">
    <source>
        <dbReference type="Proteomes" id="UP000239576"/>
    </source>
</evidence>
<accession>A0A2T1E7L1</accession>
<evidence type="ECO:0000259" key="1">
    <source>
        <dbReference type="Pfam" id="PF03713"/>
    </source>
</evidence>
<gene>
    <name evidence="2" type="ORF">C7B82_12790</name>
</gene>
<sequence length="87" mass="10116">MHHSMPMSQDAIKSMMMSMDLGAADDQFDQRFLNAMIPHHEGAVVMAQDALKKSKRPEIQALARDIIRSQEAEIKQMKQWQQAWYKQ</sequence>
<dbReference type="OrthoDB" id="517560at2"/>